<dbReference type="EC" id="3.1.1.17" evidence="6"/>
<feature type="active site" description="Proton donor/acceptor" evidence="2">
    <location>
        <position position="232"/>
    </location>
</feature>
<dbReference type="InterPro" id="IPR051262">
    <property type="entry name" value="SMP-30/CGR1_Lactonase"/>
</dbReference>
<organism evidence="6 7">
    <name type="scientific">Urbifossiella limnaea</name>
    <dbReference type="NCBI Taxonomy" id="2528023"/>
    <lineage>
        <taxon>Bacteria</taxon>
        <taxon>Pseudomonadati</taxon>
        <taxon>Planctomycetota</taxon>
        <taxon>Planctomycetia</taxon>
        <taxon>Gemmatales</taxon>
        <taxon>Gemmataceae</taxon>
        <taxon>Urbifossiella</taxon>
    </lineage>
</organism>
<dbReference type="InterPro" id="IPR005511">
    <property type="entry name" value="SMP-30"/>
</dbReference>
<keyword evidence="3" id="KW-0862">Zinc</keyword>
<keyword evidence="3" id="KW-0479">Metal-binding</keyword>
<dbReference type="GO" id="GO:0004341">
    <property type="term" value="F:gluconolactonase activity"/>
    <property type="evidence" value="ECO:0007669"/>
    <property type="project" value="UniProtKB-EC"/>
</dbReference>
<evidence type="ECO:0000256" key="3">
    <source>
        <dbReference type="PIRSR" id="PIRSR605511-2"/>
    </source>
</evidence>
<evidence type="ECO:0000313" key="7">
    <source>
        <dbReference type="Proteomes" id="UP000319576"/>
    </source>
</evidence>
<gene>
    <name evidence="6" type="primary">gnl_2</name>
    <name evidence="6" type="ORF">ETAA1_11230</name>
</gene>
<feature type="chain" id="PRO_5022218769" evidence="4">
    <location>
        <begin position="20"/>
        <end position="305"/>
    </location>
</feature>
<feature type="binding site" evidence="3">
    <location>
        <position position="232"/>
    </location>
    <ligand>
        <name>a divalent metal cation</name>
        <dbReference type="ChEBI" id="CHEBI:60240"/>
    </ligand>
</feature>
<keyword evidence="4" id="KW-0732">Signal</keyword>
<evidence type="ECO:0000256" key="4">
    <source>
        <dbReference type="SAM" id="SignalP"/>
    </source>
</evidence>
<reference evidence="6 7" key="1">
    <citation type="submission" date="2019-02" db="EMBL/GenBank/DDBJ databases">
        <title>Deep-cultivation of Planctomycetes and their phenomic and genomic characterization uncovers novel biology.</title>
        <authorList>
            <person name="Wiegand S."/>
            <person name="Jogler M."/>
            <person name="Boedeker C."/>
            <person name="Pinto D."/>
            <person name="Vollmers J."/>
            <person name="Rivas-Marin E."/>
            <person name="Kohn T."/>
            <person name="Peeters S.H."/>
            <person name="Heuer A."/>
            <person name="Rast P."/>
            <person name="Oberbeckmann S."/>
            <person name="Bunk B."/>
            <person name="Jeske O."/>
            <person name="Meyerdierks A."/>
            <person name="Storesund J.E."/>
            <person name="Kallscheuer N."/>
            <person name="Luecker S."/>
            <person name="Lage O.M."/>
            <person name="Pohl T."/>
            <person name="Merkel B.J."/>
            <person name="Hornburger P."/>
            <person name="Mueller R.-W."/>
            <person name="Bruemmer F."/>
            <person name="Labrenz M."/>
            <person name="Spormann A.M."/>
            <person name="Op den Camp H."/>
            <person name="Overmann J."/>
            <person name="Amann R."/>
            <person name="Jetten M.S.M."/>
            <person name="Mascher T."/>
            <person name="Medema M.H."/>
            <person name="Devos D.P."/>
            <person name="Kaster A.-K."/>
            <person name="Ovreas L."/>
            <person name="Rohde M."/>
            <person name="Galperin M.Y."/>
            <person name="Jogler C."/>
        </authorList>
    </citation>
    <scope>NUCLEOTIDE SEQUENCE [LARGE SCALE GENOMIC DNA]</scope>
    <source>
        <strain evidence="6 7">ETA_A1</strain>
    </source>
</reference>
<keyword evidence="7" id="KW-1185">Reference proteome</keyword>
<feature type="binding site" evidence="3">
    <location>
        <position position="44"/>
    </location>
    <ligand>
        <name>a divalent metal cation</name>
        <dbReference type="ChEBI" id="CHEBI:60240"/>
    </ligand>
</feature>
<protein>
    <submittedName>
        <fullName evidence="6">Gluconolactonase</fullName>
        <ecNumber evidence="6">3.1.1.17</ecNumber>
    </submittedName>
</protein>
<dbReference type="PANTHER" id="PTHR47572">
    <property type="entry name" value="LIPOPROTEIN-RELATED"/>
    <property type="match status" value="1"/>
</dbReference>
<dbReference type="GO" id="GO:0046872">
    <property type="term" value="F:metal ion binding"/>
    <property type="evidence" value="ECO:0007669"/>
    <property type="project" value="UniProtKB-KW"/>
</dbReference>
<dbReference type="KEGG" id="uli:ETAA1_11230"/>
<keyword evidence="1 6" id="KW-0378">Hydrolase</keyword>
<feature type="domain" description="SMP-30/Gluconolactonase/LRE-like region" evidence="5">
    <location>
        <begin position="42"/>
        <end position="286"/>
    </location>
</feature>
<feature type="signal peptide" evidence="4">
    <location>
        <begin position="1"/>
        <end position="19"/>
    </location>
</feature>
<feature type="binding site" evidence="3">
    <location>
        <position position="129"/>
    </location>
    <ligand>
        <name>substrate</name>
    </ligand>
</feature>
<evidence type="ECO:0000256" key="1">
    <source>
        <dbReference type="ARBA" id="ARBA00022801"/>
    </source>
</evidence>
<dbReference type="AlphaFoldDB" id="A0A517XNY5"/>
<evidence type="ECO:0000259" key="5">
    <source>
        <dbReference type="Pfam" id="PF08450"/>
    </source>
</evidence>
<dbReference type="Pfam" id="PF08450">
    <property type="entry name" value="SGL"/>
    <property type="match status" value="1"/>
</dbReference>
<dbReference type="RefSeq" id="WP_238389377.1">
    <property type="nucleotide sequence ID" value="NZ_CP036273.1"/>
</dbReference>
<evidence type="ECO:0000313" key="6">
    <source>
        <dbReference type="EMBL" id="QDU19219.1"/>
    </source>
</evidence>
<evidence type="ECO:0000256" key="2">
    <source>
        <dbReference type="PIRSR" id="PIRSR605511-1"/>
    </source>
</evidence>
<dbReference type="EMBL" id="CP036273">
    <property type="protein sequence ID" value="QDU19219.1"/>
    <property type="molecule type" value="Genomic_DNA"/>
</dbReference>
<dbReference type="Gene3D" id="2.120.10.30">
    <property type="entry name" value="TolB, C-terminal domain"/>
    <property type="match status" value="1"/>
</dbReference>
<feature type="binding site" evidence="3">
    <location>
        <position position="179"/>
    </location>
    <ligand>
        <name>a divalent metal cation</name>
        <dbReference type="ChEBI" id="CHEBI:60240"/>
    </ligand>
</feature>
<comment type="cofactor">
    <cofactor evidence="3">
        <name>Zn(2+)</name>
        <dbReference type="ChEBI" id="CHEBI:29105"/>
    </cofactor>
    <text evidence="3">Binds 1 divalent metal cation per subunit.</text>
</comment>
<dbReference type="PANTHER" id="PTHR47572:SF4">
    <property type="entry name" value="LACTONASE DRP35"/>
    <property type="match status" value="1"/>
</dbReference>
<dbReference type="PRINTS" id="PR01790">
    <property type="entry name" value="SMP30FAMILY"/>
</dbReference>
<proteinExistence type="predicted"/>
<dbReference type="Proteomes" id="UP000319576">
    <property type="component" value="Chromosome"/>
</dbReference>
<accession>A0A517XNY5</accession>
<sequence precursor="true">MLTRLVAVFLVAAAGTVLAQDAPIAGVGPAGPIKKLDGKYAFTEGPAPDAAGNVYFSDIPNKTIHKIDAAGKVSVFRPESKSANGLMVNAKGEVVACEMEGAVVALSADGTARRVVAGEYDGKRFNAPNDLVLDKADGVYFTDPMFRSPTPLPQGKTCVYYADAAGKVTRLIDDLPNPNGVLLSPDEKTLYVLPSGQKQMMAYAVEAPGKLGKGRVFCELEQAKAGGNGGGDGGTVDTKGNVYITSATGLQVFDPTGKALGTIKFPEQPSNATFGGTDLKTLYVTARTSVYACPMAVAGHRYPAK</sequence>
<dbReference type="SUPFAM" id="SSF63829">
    <property type="entry name" value="Calcium-dependent phosphotriesterase"/>
    <property type="match status" value="1"/>
</dbReference>
<dbReference type="InterPro" id="IPR013658">
    <property type="entry name" value="SGL"/>
</dbReference>
<name>A0A517XNY5_9BACT</name>
<dbReference type="InterPro" id="IPR011042">
    <property type="entry name" value="6-blade_b-propeller_TolB-like"/>
</dbReference>